<evidence type="ECO:0000313" key="5">
    <source>
        <dbReference type="Proteomes" id="UP000585226"/>
    </source>
</evidence>
<dbReference type="InterPro" id="IPR032710">
    <property type="entry name" value="NTF2-like_dom_sf"/>
</dbReference>
<dbReference type="EMBL" id="JACARY010000066">
    <property type="protein sequence ID" value="NWD97981.1"/>
    <property type="molecule type" value="Genomic_DNA"/>
</dbReference>
<evidence type="ECO:0000313" key="4">
    <source>
        <dbReference type="Proteomes" id="UP000572863"/>
    </source>
</evidence>
<sequence length="132" mass="15226">MNTTEQIESTIRALENKRYDAVMNKNLEELAKLAHPKLSYAHSSGGVDTLEEYLQKINTGFYVYKKIEHPIDSFTILNNIVLVRGEMNGEIIVGGEKKTLKNKTLTVWVYIAEEWRFLSYQPTPTIRMPFIS</sequence>
<dbReference type="RefSeq" id="WP_080519962.1">
    <property type="nucleotide sequence ID" value="NZ_JACAQM010000012.1"/>
</dbReference>
<dbReference type="InterPro" id="IPR027843">
    <property type="entry name" value="DUF4440"/>
</dbReference>
<keyword evidence="4" id="KW-1185">Reference proteome</keyword>
<proteinExistence type="predicted"/>
<dbReference type="Gene3D" id="3.10.450.50">
    <property type="match status" value="1"/>
</dbReference>
<dbReference type="Pfam" id="PF14534">
    <property type="entry name" value="DUF4440"/>
    <property type="match status" value="1"/>
</dbReference>
<reference evidence="4 5" key="1">
    <citation type="submission" date="2020-04" db="EMBL/GenBank/DDBJ databases">
        <title>Molecular characterization of pseudomonads from Agaricus bisporus reveal novel blotch 2 pathogens in Western Europe.</title>
        <authorList>
            <person name="Taparia T."/>
            <person name="Krijger M."/>
            <person name="Haynes E."/>
            <person name="Elpinstone J.G."/>
            <person name="Noble R."/>
            <person name="Van Der Wolf J."/>
        </authorList>
    </citation>
    <scope>NUCLEOTIDE SEQUENCE [LARGE SCALE GENOMIC DNA]</scope>
    <source>
        <strain evidence="2 4">P7774</strain>
        <strain evidence="3 5">P8021</strain>
    </source>
</reference>
<organism evidence="3 5">
    <name type="scientific">Pseudomonas reactans</name>
    <dbReference type="NCBI Taxonomy" id="117680"/>
    <lineage>
        <taxon>Bacteria</taxon>
        <taxon>Pseudomonadati</taxon>
        <taxon>Pseudomonadota</taxon>
        <taxon>Gammaproteobacteria</taxon>
        <taxon>Pseudomonadales</taxon>
        <taxon>Pseudomonadaceae</taxon>
        <taxon>Pseudomonas</taxon>
    </lineage>
</organism>
<accession>A0A7Y7ZMI1</accession>
<feature type="domain" description="DUF4440" evidence="1">
    <location>
        <begin position="11"/>
        <end position="116"/>
    </location>
</feature>
<dbReference type="EMBL" id="JACASD010000135">
    <property type="protein sequence ID" value="NWE92886.1"/>
    <property type="molecule type" value="Genomic_DNA"/>
</dbReference>
<gene>
    <name evidence="2" type="ORF">HX871_26480</name>
    <name evidence="3" type="ORF">HX893_32715</name>
</gene>
<evidence type="ECO:0000313" key="2">
    <source>
        <dbReference type="EMBL" id="NWD97981.1"/>
    </source>
</evidence>
<evidence type="ECO:0000259" key="1">
    <source>
        <dbReference type="Pfam" id="PF14534"/>
    </source>
</evidence>
<dbReference type="Proteomes" id="UP000572863">
    <property type="component" value="Unassembled WGS sequence"/>
</dbReference>
<comment type="caution">
    <text evidence="3">The sequence shown here is derived from an EMBL/GenBank/DDBJ whole genome shotgun (WGS) entry which is preliminary data.</text>
</comment>
<dbReference type="GeneID" id="55848881"/>
<dbReference type="Proteomes" id="UP000585226">
    <property type="component" value="Unassembled WGS sequence"/>
</dbReference>
<dbReference type="SUPFAM" id="SSF54427">
    <property type="entry name" value="NTF2-like"/>
    <property type="match status" value="1"/>
</dbReference>
<evidence type="ECO:0000313" key="3">
    <source>
        <dbReference type="EMBL" id="NWE92886.1"/>
    </source>
</evidence>
<dbReference type="AlphaFoldDB" id="A0A7Y7ZMI1"/>
<protein>
    <submittedName>
        <fullName evidence="3">Nuclear transport factor 2 family protein</fullName>
    </submittedName>
</protein>
<name>A0A7Y7ZMI1_9PSED</name>